<protein>
    <submittedName>
        <fullName evidence="2">Uncharacterized protein</fullName>
    </submittedName>
</protein>
<sequence length="99" mass="10502">MALAAIGLALAAFVLVSLDSDPLSVSADFGAPSLLSSSGIDISFANGDYWPVEYRSMHAVVWAHLFGVVTMYSIISVVLRGRSVGGENLLVAVFIDYSY</sequence>
<evidence type="ECO:0000256" key="1">
    <source>
        <dbReference type="SAM" id="Phobius"/>
    </source>
</evidence>
<proteinExistence type="predicted"/>
<comment type="caution">
    <text evidence="2">The sequence shown here is derived from an EMBL/GenBank/DDBJ whole genome shotgun (WGS) entry which is preliminary data.</text>
</comment>
<accession>A0A830FRM9</accession>
<reference evidence="2" key="1">
    <citation type="journal article" date="2014" name="Int. J. Syst. Evol. Microbiol.">
        <title>Complete genome sequence of Corynebacterium casei LMG S-19264T (=DSM 44701T), isolated from a smear-ripened cheese.</title>
        <authorList>
            <consortium name="US DOE Joint Genome Institute (JGI-PGF)"/>
            <person name="Walter F."/>
            <person name="Albersmeier A."/>
            <person name="Kalinowski J."/>
            <person name="Ruckert C."/>
        </authorList>
    </citation>
    <scope>NUCLEOTIDE SEQUENCE</scope>
    <source>
        <strain evidence="2">JCM 15759</strain>
    </source>
</reference>
<keyword evidence="1" id="KW-0812">Transmembrane</keyword>
<dbReference type="Proteomes" id="UP000656367">
    <property type="component" value="Unassembled WGS sequence"/>
</dbReference>
<name>A0A830FRM9_HALAR</name>
<reference evidence="2" key="2">
    <citation type="submission" date="2020-09" db="EMBL/GenBank/DDBJ databases">
        <authorList>
            <person name="Sun Q."/>
            <person name="Ohkuma M."/>
        </authorList>
    </citation>
    <scope>NUCLEOTIDE SEQUENCE</scope>
    <source>
        <strain evidence="2">JCM 15759</strain>
    </source>
</reference>
<dbReference type="AlphaFoldDB" id="A0A830FRM9"/>
<evidence type="ECO:0000313" key="3">
    <source>
        <dbReference type="Proteomes" id="UP000656367"/>
    </source>
</evidence>
<gene>
    <name evidence="2" type="ORF">GCM10009006_34560</name>
</gene>
<evidence type="ECO:0000313" key="2">
    <source>
        <dbReference type="EMBL" id="GGM50515.1"/>
    </source>
</evidence>
<keyword evidence="1" id="KW-1133">Transmembrane helix</keyword>
<organism evidence="2 3">
    <name type="scientific">Haloarcula argentinensis</name>
    <dbReference type="NCBI Taxonomy" id="43776"/>
    <lineage>
        <taxon>Archaea</taxon>
        <taxon>Methanobacteriati</taxon>
        <taxon>Methanobacteriota</taxon>
        <taxon>Stenosarchaea group</taxon>
        <taxon>Halobacteria</taxon>
        <taxon>Halobacteriales</taxon>
        <taxon>Haloarculaceae</taxon>
        <taxon>Haloarcula</taxon>
    </lineage>
</organism>
<keyword evidence="1" id="KW-0472">Membrane</keyword>
<dbReference type="EMBL" id="BMON01000005">
    <property type="protein sequence ID" value="GGM50515.1"/>
    <property type="molecule type" value="Genomic_DNA"/>
</dbReference>
<feature type="transmembrane region" description="Helical" evidence="1">
    <location>
        <begin position="59"/>
        <end position="79"/>
    </location>
</feature>